<evidence type="ECO:0000256" key="1">
    <source>
        <dbReference type="ARBA" id="ARBA00022801"/>
    </source>
</evidence>
<dbReference type="EMBL" id="CP146606">
    <property type="protein sequence ID" value="WYK18647.1"/>
    <property type="molecule type" value="Genomic_DNA"/>
</dbReference>
<dbReference type="Proteomes" id="UP001281305">
    <property type="component" value="Chromosome"/>
</dbReference>
<gene>
    <name evidence="6" type="ORF">RZS32_001810</name>
</gene>
<dbReference type="Pfam" id="PF01339">
    <property type="entry name" value="CheB_methylest"/>
    <property type="match status" value="1"/>
</dbReference>
<dbReference type="SUPFAM" id="SSF52738">
    <property type="entry name" value="Methylesterase CheB, C-terminal domain"/>
    <property type="match status" value="1"/>
</dbReference>
<feature type="active site" evidence="4">
    <location>
        <position position="102"/>
    </location>
</feature>
<evidence type="ECO:0000256" key="4">
    <source>
        <dbReference type="PROSITE-ProRule" id="PRU00050"/>
    </source>
</evidence>
<evidence type="ECO:0000256" key="2">
    <source>
        <dbReference type="ARBA" id="ARBA00039140"/>
    </source>
</evidence>
<dbReference type="PROSITE" id="PS50122">
    <property type="entry name" value="CHEB"/>
    <property type="match status" value="1"/>
</dbReference>
<accession>A0ABZ2TG28</accession>
<dbReference type="PANTHER" id="PTHR42872">
    <property type="entry name" value="PROTEIN-GLUTAMATE METHYLESTERASE/PROTEIN-GLUTAMINE GLUTAMINASE"/>
    <property type="match status" value="1"/>
</dbReference>
<feature type="active site" evidence="4">
    <location>
        <position position="222"/>
    </location>
</feature>
<feature type="domain" description="CheB-type methylesterase" evidence="5">
    <location>
        <begin position="97"/>
        <end position="280"/>
    </location>
</feature>
<dbReference type="RefSeq" id="WP_339106776.1">
    <property type="nucleotide sequence ID" value="NZ_CP146606.1"/>
</dbReference>
<dbReference type="PANTHER" id="PTHR42872:SF6">
    <property type="entry name" value="PROTEIN-GLUTAMATE METHYLESTERASE_PROTEIN-GLUTAMINE GLUTAMINASE"/>
    <property type="match status" value="1"/>
</dbReference>
<feature type="active site" evidence="4">
    <location>
        <position position="128"/>
    </location>
</feature>
<keyword evidence="4" id="KW-0145">Chemotaxis</keyword>
<dbReference type="CDD" id="cd16432">
    <property type="entry name" value="CheB_Rec"/>
    <property type="match status" value="1"/>
</dbReference>
<evidence type="ECO:0000256" key="3">
    <source>
        <dbReference type="ARBA" id="ARBA00048267"/>
    </source>
</evidence>
<dbReference type="Gene3D" id="3.40.50.180">
    <property type="entry name" value="Methylesterase CheB, C-terminal domain"/>
    <property type="match status" value="1"/>
</dbReference>
<keyword evidence="7" id="KW-1185">Reference proteome</keyword>
<proteinExistence type="predicted"/>
<dbReference type="EC" id="3.1.1.61" evidence="2"/>
<name>A0ABZ2TG28_9RHOB</name>
<keyword evidence="1 4" id="KW-0378">Hydrolase</keyword>
<protein>
    <recommendedName>
        <fullName evidence="2">protein-glutamate methylesterase</fullName>
        <ecNumber evidence="2">3.1.1.61</ecNumber>
    </recommendedName>
</protein>
<evidence type="ECO:0000313" key="6">
    <source>
        <dbReference type="EMBL" id="WYK18647.1"/>
    </source>
</evidence>
<sequence>MTEQHQPDLVVIDEKFLVQNDFPMYAALLDMLGVHSLVLRDTTTNAVSNGCADRPTIKAAGGLGPYLRAKFSLADTTLGLTESDARGVCDETVWRPVVIGASTGGIEALLSVLSKYPASCPPTLIVQHINGNFLNGLAQRLNRHCDASVTPATQNAKIAPGHIYLAPGNSEHLMITPSSQRCRLHAAPPECGHRPSVDALFKSALDLAPELVAVLLTGMGKDGANGMALIKAAGGWTIAQDRQSCAVYGMPRAAQELGGVCETLPLRKIGDAILRAAAKPKRALSRVAR</sequence>
<evidence type="ECO:0000313" key="7">
    <source>
        <dbReference type="Proteomes" id="UP001281305"/>
    </source>
</evidence>
<dbReference type="InterPro" id="IPR035909">
    <property type="entry name" value="CheB_C"/>
</dbReference>
<reference evidence="6 7" key="1">
    <citation type="submission" date="2024-02" db="EMBL/GenBank/DDBJ databases">
        <title>Roseovarius strain W115 nov., isolated from a marine algae.</title>
        <authorList>
            <person name="Lee M.W."/>
            <person name="Lee J.K."/>
            <person name="Kim J.M."/>
            <person name="Choi D.G."/>
            <person name="Baek J.H."/>
            <person name="Bayburt H."/>
            <person name="Jung J.J."/>
            <person name="Han D.M."/>
            <person name="Jeon C.O."/>
        </authorList>
    </citation>
    <scope>NUCLEOTIDE SEQUENCE [LARGE SCALE GENOMIC DNA]</scope>
    <source>
        <strain evidence="6 7">W115</strain>
    </source>
</reference>
<evidence type="ECO:0000259" key="5">
    <source>
        <dbReference type="PROSITE" id="PS50122"/>
    </source>
</evidence>
<comment type="catalytic activity">
    <reaction evidence="3">
        <text>[protein]-L-glutamate 5-O-methyl ester + H2O = L-glutamyl-[protein] + methanol + H(+)</text>
        <dbReference type="Rhea" id="RHEA:23236"/>
        <dbReference type="Rhea" id="RHEA-COMP:10208"/>
        <dbReference type="Rhea" id="RHEA-COMP:10311"/>
        <dbReference type="ChEBI" id="CHEBI:15377"/>
        <dbReference type="ChEBI" id="CHEBI:15378"/>
        <dbReference type="ChEBI" id="CHEBI:17790"/>
        <dbReference type="ChEBI" id="CHEBI:29973"/>
        <dbReference type="ChEBI" id="CHEBI:82795"/>
        <dbReference type="EC" id="3.1.1.61"/>
    </reaction>
</comment>
<organism evidence="6 7">
    <name type="scientific">Roseovarius rhodophyticola</name>
    <dbReference type="NCBI Taxonomy" id="3080827"/>
    <lineage>
        <taxon>Bacteria</taxon>
        <taxon>Pseudomonadati</taxon>
        <taxon>Pseudomonadota</taxon>
        <taxon>Alphaproteobacteria</taxon>
        <taxon>Rhodobacterales</taxon>
        <taxon>Roseobacteraceae</taxon>
        <taxon>Roseovarius</taxon>
    </lineage>
</organism>
<dbReference type="InterPro" id="IPR000673">
    <property type="entry name" value="Sig_transdc_resp-reg_Me-estase"/>
</dbReference>